<evidence type="ECO:0000259" key="5">
    <source>
        <dbReference type="PROSITE" id="PS01124"/>
    </source>
</evidence>
<dbReference type="PANTHER" id="PTHR46796:SF6">
    <property type="entry name" value="ARAC SUBFAMILY"/>
    <property type="match status" value="1"/>
</dbReference>
<dbReference type="Pfam" id="PF01965">
    <property type="entry name" value="DJ-1_PfpI"/>
    <property type="match status" value="1"/>
</dbReference>
<dbReference type="InterPro" id="IPR020449">
    <property type="entry name" value="Tscrpt_reg_AraC-type_HTH"/>
</dbReference>
<dbReference type="SMART" id="SM00342">
    <property type="entry name" value="HTH_ARAC"/>
    <property type="match status" value="1"/>
</dbReference>
<evidence type="ECO:0000256" key="1">
    <source>
        <dbReference type="ARBA" id="ARBA00023015"/>
    </source>
</evidence>
<dbReference type="InterPro" id="IPR018060">
    <property type="entry name" value="HTH_AraC"/>
</dbReference>
<name>A0A2V2LHX2_9RHOB</name>
<dbReference type="AlphaFoldDB" id="A0A2V2LHX2"/>
<dbReference type="InterPro" id="IPR002818">
    <property type="entry name" value="DJ-1/PfpI"/>
</dbReference>
<keyword evidence="7" id="KW-1185">Reference proteome</keyword>
<dbReference type="Gene3D" id="3.40.50.880">
    <property type="match status" value="1"/>
</dbReference>
<dbReference type="Proteomes" id="UP000245680">
    <property type="component" value="Unassembled WGS sequence"/>
</dbReference>
<evidence type="ECO:0000256" key="3">
    <source>
        <dbReference type="ARBA" id="ARBA00023163"/>
    </source>
</evidence>
<dbReference type="EMBL" id="QGKU01000033">
    <property type="protein sequence ID" value="PWR02737.1"/>
    <property type="molecule type" value="Genomic_DNA"/>
</dbReference>
<gene>
    <name evidence="6" type="ORF">DKT77_10825</name>
</gene>
<keyword evidence="2" id="KW-0238">DNA-binding</keyword>
<dbReference type="OrthoDB" id="9793400at2"/>
<sequence length="348" mass="37523">MSCAAAVEPLRAANLLQDRALYDLTFLSVNGGRAAASVGAGFDTVALRDVTAPFDMVFVVAGGNPMGARHVEAWRFLRAQGRRGVALGGISGGAAVLAQAGLMAGRRFTVHWQHYDALREESADYLMERRLFVIDRDRFTCAGGAAPLDMMHALITTHHGAGLATRVADWFIHTRIRDADDPQRTGTAERYRIHDPVLVATVDLMESHIADPLSLDQLAALAGTSPRHLQRQFRMRMGTSLMRFYRDLRLDKARDLLAQTALPVLEVALATGFANGAHFARAFRDRFGQRPSALRAGSDGDAGDQEGPKWREGPERSANAVAGGGAALAAGRTGQKPGIGLEGRMKLT</sequence>
<dbReference type="InterPro" id="IPR029062">
    <property type="entry name" value="Class_I_gatase-like"/>
</dbReference>
<dbReference type="GO" id="GO:0003700">
    <property type="term" value="F:DNA-binding transcription factor activity"/>
    <property type="evidence" value="ECO:0007669"/>
    <property type="project" value="InterPro"/>
</dbReference>
<evidence type="ECO:0000313" key="7">
    <source>
        <dbReference type="Proteomes" id="UP000245680"/>
    </source>
</evidence>
<dbReference type="Pfam" id="PF12833">
    <property type="entry name" value="HTH_18"/>
    <property type="match status" value="1"/>
</dbReference>
<keyword evidence="1" id="KW-0805">Transcription regulation</keyword>
<dbReference type="SUPFAM" id="SSF46689">
    <property type="entry name" value="Homeodomain-like"/>
    <property type="match status" value="2"/>
</dbReference>
<dbReference type="InterPro" id="IPR050204">
    <property type="entry name" value="AraC_XylS_family_regulators"/>
</dbReference>
<feature type="region of interest" description="Disordered" evidence="4">
    <location>
        <begin position="291"/>
        <end position="348"/>
    </location>
</feature>
<dbReference type="CDD" id="cd03136">
    <property type="entry name" value="GATase1_AraC_ArgR_like"/>
    <property type="match status" value="1"/>
</dbReference>
<proteinExistence type="predicted"/>
<protein>
    <submittedName>
        <fullName evidence="6">AraC family transcriptional regulator</fullName>
    </submittedName>
</protein>
<reference evidence="6 7" key="1">
    <citation type="submission" date="2018-05" db="EMBL/GenBank/DDBJ databases">
        <title>Rhodobacteraceae gen. nov., sp. nov. isolated from sea water.</title>
        <authorList>
            <person name="Ren Y."/>
        </authorList>
    </citation>
    <scope>NUCLEOTIDE SEQUENCE [LARGE SCALE GENOMIC DNA]</scope>
    <source>
        <strain evidence="6 7">TG-679</strain>
    </source>
</reference>
<dbReference type="PROSITE" id="PS01124">
    <property type="entry name" value="HTH_ARAC_FAMILY_2"/>
    <property type="match status" value="1"/>
</dbReference>
<evidence type="ECO:0000256" key="2">
    <source>
        <dbReference type="ARBA" id="ARBA00023125"/>
    </source>
</evidence>
<dbReference type="PRINTS" id="PR00032">
    <property type="entry name" value="HTHARAC"/>
</dbReference>
<comment type="caution">
    <text evidence="6">The sequence shown here is derived from an EMBL/GenBank/DDBJ whole genome shotgun (WGS) entry which is preliminary data.</text>
</comment>
<dbReference type="SUPFAM" id="SSF52317">
    <property type="entry name" value="Class I glutamine amidotransferase-like"/>
    <property type="match status" value="1"/>
</dbReference>
<organism evidence="6 7">
    <name type="scientific">Meridianimarinicoccus roseus</name>
    <dbReference type="NCBI Taxonomy" id="2072018"/>
    <lineage>
        <taxon>Bacteria</taxon>
        <taxon>Pseudomonadati</taxon>
        <taxon>Pseudomonadota</taxon>
        <taxon>Alphaproteobacteria</taxon>
        <taxon>Rhodobacterales</taxon>
        <taxon>Paracoccaceae</taxon>
        <taxon>Meridianimarinicoccus</taxon>
    </lineage>
</organism>
<dbReference type="Gene3D" id="1.10.10.60">
    <property type="entry name" value="Homeodomain-like"/>
    <property type="match status" value="1"/>
</dbReference>
<feature type="compositionally biased region" description="Basic and acidic residues" evidence="4">
    <location>
        <begin position="306"/>
        <end position="315"/>
    </location>
</feature>
<dbReference type="InterPro" id="IPR009057">
    <property type="entry name" value="Homeodomain-like_sf"/>
</dbReference>
<evidence type="ECO:0000313" key="6">
    <source>
        <dbReference type="EMBL" id="PWR02737.1"/>
    </source>
</evidence>
<dbReference type="GO" id="GO:0043565">
    <property type="term" value="F:sequence-specific DNA binding"/>
    <property type="evidence" value="ECO:0007669"/>
    <property type="project" value="InterPro"/>
</dbReference>
<dbReference type="PANTHER" id="PTHR46796">
    <property type="entry name" value="HTH-TYPE TRANSCRIPTIONAL ACTIVATOR RHAS-RELATED"/>
    <property type="match status" value="1"/>
</dbReference>
<evidence type="ECO:0000256" key="4">
    <source>
        <dbReference type="SAM" id="MobiDB-lite"/>
    </source>
</evidence>
<keyword evidence="3" id="KW-0804">Transcription</keyword>
<accession>A0A2V2LHX2</accession>
<feature type="domain" description="HTH araC/xylS-type" evidence="5">
    <location>
        <begin position="199"/>
        <end position="297"/>
    </location>
</feature>